<proteinExistence type="predicted"/>
<gene>
    <name evidence="1" type="ORF">HF853_04080</name>
</gene>
<dbReference type="RefSeq" id="WP_168969249.1">
    <property type="nucleotide sequence ID" value="NZ_CAJUDP010000008.1"/>
</dbReference>
<evidence type="ECO:0000313" key="1">
    <source>
        <dbReference type="EMBL" id="NME88865.1"/>
    </source>
</evidence>
<reference evidence="1 2" key="1">
    <citation type="submission" date="2020-04" db="EMBL/GenBank/DDBJ databases">
        <authorList>
            <person name="Hitch T.C.A."/>
            <person name="Wylensek D."/>
            <person name="Clavel T."/>
        </authorList>
    </citation>
    <scope>NUCLEOTIDE SEQUENCE [LARGE SCALE GENOMIC DNA]</scope>
    <source>
        <strain evidence="1 2">BL-383-APC-3D</strain>
    </source>
</reference>
<dbReference type="EMBL" id="JABAFZ010000003">
    <property type="protein sequence ID" value="NME88865.1"/>
    <property type="molecule type" value="Genomic_DNA"/>
</dbReference>
<evidence type="ECO:0000313" key="2">
    <source>
        <dbReference type="Proteomes" id="UP000544551"/>
    </source>
</evidence>
<dbReference type="AlphaFoldDB" id="A0AB36CJD9"/>
<comment type="caution">
    <text evidence="1">The sequence shown here is derived from an EMBL/GenBank/DDBJ whole genome shotgun (WGS) entry which is preliminary data.</text>
</comment>
<name>A0AB36CJD9_9CORY</name>
<dbReference type="Proteomes" id="UP000544551">
    <property type="component" value="Unassembled WGS sequence"/>
</dbReference>
<protein>
    <submittedName>
        <fullName evidence="1">Uncharacterized protein</fullName>
    </submittedName>
</protein>
<organism evidence="1 2">
    <name type="scientific">Corynebacterium stationis</name>
    <dbReference type="NCBI Taxonomy" id="1705"/>
    <lineage>
        <taxon>Bacteria</taxon>
        <taxon>Bacillati</taxon>
        <taxon>Actinomycetota</taxon>
        <taxon>Actinomycetes</taxon>
        <taxon>Mycobacteriales</taxon>
        <taxon>Corynebacteriaceae</taxon>
        <taxon>Corynebacterium</taxon>
    </lineage>
</organism>
<sequence length="298" mass="31343">MQVRILRCGDVPVPDVEYHQVSAIPTRQELKIIDEAAAAILPVDPTPSLDEIAKQPDVSHLGAPQFAPQPIDEPLRIVVIGDDAALSAVLTRMMRADYMWAEVGYVPIPGSEASADAAGASKNAGSGAQVSTAAQNWNIPADTDAAMKLALEGSVHPVPLIRNDTGLAVAGSAVISAWENGPLVGEIIVDDTTLVAGSQQFGARLVPMLDAPGIVAAAARTPFAYPEAKSRWERLKQKLAGQAALGQLDSASALTGRALQAGGPDLRVTVDGVSAKRPVKRSTFYRHLRDLQVVRAES</sequence>
<accession>A0AB36CJD9</accession>